<dbReference type="InterPro" id="IPR010982">
    <property type="entry name" value="Lambda_DNA-bd_dom_sf"/>
</dbReference>
<keyword evidence="3" id="KW-1185">Reference proteome</keyword>
<evidence type="ECO:0000259" key="1">
    <source>
        <dbReference type="PROSITE" id="PS50943"/>
    </source>
</evidence>
<dbReference type="AlphaFoldDB" id="A0A845I2D0"/>
<dbReference type="PROSITE" id="PS50943">
    <property type="entry name" value="HTH_CROC1"/>
    <property type="match status" value="1"/>
</dbReference>
<dbReference type="SUPFAM" id="SSF47413">
    <property type="entry name" value="lambda repressor-like DNA-binding domains"/>
    <property type="match status" value="1"/>
</dbReference>
<evidence type="ECO:0000313" key="2">
    <source>
        <dbReference type="EMBL" id="MYN47453.1"/>
    </source>
</evidence>
<dbReference type="EMBL" id="WWCL01000005">
    <property type="protein sequence ID" value="MYN47453.1"/>
    <property type="molecule type" value="Genomic_DNA"/>
</dbReference>
<organism evidence="2 3">
    <name type="scientific">Duganella fentianensis</name>
    <dbReference type="NCBI Taxonomy" id="2692177"/>
    <lineage>
        <taxon>Bacteria</taxon>
        <taxon>Pseudomonadati</taxon>
        <taxon>Pseudomonadota</taxon>
        <taxon>Betaproteobacteria</taxon>
        <taxon>Burkholderiales</taxon>
        <taxon>Oxalobacteraceae</taxon>
        <taxon>Telluria group</taxon>
        <taxon>Duganella</taxon>
    </lineage>
</organism>
<dbReference type="Pfam" id="PF01381">
    <property type="entry name" value="HTH_3"/>
    <property type="match status" value="1"/>
</dbReference>
<accession>A0A845I2D0</accession>
<dbReference type="Proteomes" id="UP000444316">
    <property type="component" value="Unassembled WGS sequence"/>
</dbReference>
<gene>
    <name evidence="2" type="ORF">GTP23_20625</name>
</gene>
<dbReference type="SMART" id="SM00530">
    <property type="entry name" value="HTH_XRE"/>
    <property type="match status" value="1"/>
</dbReference>
<name>A0A845I2D0_9BURK</name>
<dbReference type="RefSeq" id="WP_161036862.1">
    <property type="nucleotide sequence ID" value="NZ_WWCL01000005.1"/>
</dbReference>
<dbReference type="CDD" id="cd00093">
    <property type="entry name" value="HTH_XRE"/>
    <property type="match status" value="1"/>
</dbReference>
<dbReference type="Gene3D" id="1.10.260.40">
    <property type="entry name" value="lambda repressor-like DNA-binding domains"/>
    <property type="match status" value="1"/>
</dbReference>
<sequence>MNAQRYLGLAADARPHTLLDHVLLRQQLKNDAELSRALQLAPSSLSKIRHGRTGISAELMLRVHEVFEIPIAELKRLDAIHQQYLQRHPQPA</sequence>
<dbReference type="InterPro" id="IPR001387">
    <property type="entry name" value="Cro/C1-type_HTH"/>
</dbReference>
<comment type="caution">
    <text evidence="2">The sequence shown here is derived from an EMBL/GenBank/DDBJ whole genome shotgun (WGS) entry which is preliminary data.</text>
</comment>
<evidence type="ECO:0000313" key="3">
    <source>
        <dbReference type="Proteomes" id="UP000444316"/>
    </source>
</evidence>
<reference evidence="2" key="1">
    <citation type="submission" date="2019-12" db="EMBL/GenBank/DDBJ databases">
        <title>Novel species isolated from a subtropical stream in China.</title>
        <authorList>
            <person name="Lu H."/>
        </authorList>
    </citation>
    <scope>NUCLEOTIDE SEQUENCE [LARGE SCALE GENOMIC DNA]</scope>
    <source>
        <strain evidence="2">FT93W</strain>
    </source>
</reference>
<feature type="domain" description="HTH cro/C1-type" evidence="1">
    <location>
        <begin position="32"/>
        <end position="74"/>
    </location>
</feature>
<proteinExistence type="predicted"/>
<dbReference type="GO" id="GO:0003677">
    <property type="term" value="F:DNA binding"/>
    <property type="evidence" value="ECO:0007669"/>
    <property type="project" value="InterPro"/>
</dbReference>
<protein>
    <submittedName>
        <fullName evidence="2">Helix-turn-helix domain-containing protein</fullName>
    </submittedName>
</protein>